<comment type="caution">
    <text evidence="11">The sequence shown here is derived from an EMBL/GenBank/DDBJ whole genome shotgun (WGS) entry which is preliminary data.</text>
</comment>
<keyword evidence="12" id="KW-1185">Reference proteome</keyword>
<evidence type="ECO:0000256" key="6">
    <source>
        <dbReference type="ARBA" id="ARBA00022969"/>
    </source>
</evidence>
<dbReference type="Gene3D" id="1.10.101.10">
    <property type="entry name" value="PGBD-like superfamily/PGBD"/>
    <property type="match status" value="1"/>
</dbReference>
<dbReference type="GO" id="GO:0071555">
    <property type="term" value="P:cell wall organization"/>
    <property type="evidence" value="ECO:0007669"/>
    <property type="project" value="UniProtKB-KW"/>
</dbReference>
<evidence type="ECO:0000256" key="7">
    <source>
        <dbReference type="ARBA" id="ARBA00023316"/>
    </source>
</evidence>
<keyword evidence="4" id="KW-0732">Signal</keyword>
<dbReference type="Proteomes" id="UP000287872">
    <property type="component" value="Unassembled WGS sequence"/>
</dbReference>
<gene>
    <name evidence="11" type="primary">sleB</name>
    <name evidence="11" type="ORF">Ctaglu_45480</name>
</gene>
<proteinExistence type="inferred from homology"/>
<reference evidence="11 12" key="1">
    <citation type="submission" date="2018-11" db="EMBL/GenBank/DDBJ databases">
        <title>Genome sequencing and assembly of Clostridium tagluense strain A121.</title>
        <authorList>
            <person name="Murakami T."/>
            <person name="Segawa T."/>
            <person name="Shcherbakova V.A."/>
            <person name="Mori H."/>
            <person name="Yoshimura Y."/>
        </authorList>
    </citation>
    <scope>NUCLEOTIDE SEQUENCE [LARGE SCALE GENOMIC DNA]</scope>
    <source>
        <strain evidence="11 12">A121</strain>
    </source>
</reference>
<keyword evidence="3" id="KW-0309">Germination</keyword>
<evidence type="ECO:0000256" key="4">
    <source>
        <dbReference type="ARBA" id="ARBA00022729"/>
    </source>
</evidence>
<dbReference type="SUPFAM" id="SSF47090">
    <property type="entry name" value="PGBD-like"/>
    <property type="match status" value="1"/>
</dbReference>
<dbReference type="InterPro" id="IPR014224">
    <property type="entry name" value="Spore_cortex_SleB"/>
</dbReference>
<evidence type="ECO:0000259" key="10">
    <source>
        <dbReference type="Pfam" id="PF07486"/>
    </source>
</evidence>
<organism evidence="11 12">
    <name type="scientific">Clostridium tagluense</name>
    <dbReference type="NCBI Taxonomy" id="360422"/>
    <lineage>
        <taxon>Bacteria</taxon>
        <taxon>Bacillati</taxon>
        <taxon>Bacillota</taxon>
        <taxon>Clostridia</taxon>
        <taxon>Eubacteriales</taxon>
        <taxon>Clostridiaceae</taxon>
        <taxon>Clostridium</taxon>
    </lineage>
</organism>
<dbReference type="Gene3D" id="1.10.10.2520">
    <property type="entry name" value="Cell wall hydrolase SleB, domain 1"/>
    <property type="match status" value="1"/>
</dbReference>
<dbReference type="AlphaFoldDB" id="A0A401UTQ0"/>
<feature type="domain" description="Cell wall hydrolase SleB" evidence="10">
    <location>
        <begin position="139"/>
        <end position="237"/>
    </location>
</feature>
<dbReference type="NCBIfam" id="TIGR02869">
    <property type="entry name" value="spore_SleB"/>
    <property type="match status" value="1"/>
</dbReference>
<evidence type="ECO:0000256" key="2">
    <source>
        <dbReference type="ARBA" id="ARBA00018364"/>
    </source>
</evidence>
<accession>A0A401UTQ0</accession>
<dbReference type="GO" id="GO:0009847">
    <property type="term" value="P:spore germination"/>
    <property type="evidence" value="ECO:0007669"/>
    <property type="project" value="UniProtKB-UniRule"/>
</dbReference>
<dbReference type="InterPro" id="IPR011105">
    <property type="entry name" value="Cell_wall_hydrolase_SleB"/>
</dbReference>
<dbReference type="InterPro" id="IPR002477">
    <property type="entry name" value="Peptidoglycan-bd-like"/>
</dbReference>
<protein>
    <recommendedName>
        <fullName evidence="2 8">Spore cortex-lytic enzyme</fullName>
    </recommendedName>
</protein>
<dbReference type="GO" id="GO:0030435">
    <property type="term" value="P:sporulation resulting in formation of a cellular spore"/>
    <property type="evidence" value="ECO:0007669"/>
    <property type="project" value="UniProtKB-KW"/>
</dbReference>
<evidence type="ECO:0000256" key="8">
    <source>
        <dbReference type="NCBIfam" id="TIGR02869"/>
    </source>
</evidence>
<feature type="domain" description="Peptidoglycan binding-like" evidence="9">
    <location>
        <begin position="46"/>
        <end position="102"/>
    </location>
</feature>
<dbReference type="Pfam" id="PF01471">
    <property type="entry name" value="PG_binding_1"/>
    <property type="match status" value="1"/>
</dbReference>
<dbReference type="InterPro" id="IPR042047">
    <property type="entry name" value="SleB_dom1"/>
</dbReference>
<dbReference type="GO" id="GO:0016787">
    <property type="term" value="F:hydrolase activity"/>
    <property type="evidence" value="ECO:0007669"/>
    <property type="project" value="UniProtKB-KW"/>
</dbReference>
<evidence type="ECO:0000256" key="3">
    <source>
        <dbReference type="ARBA" id="ARBA00022544"/>
    </source>
</evidence>
<evidence type="ECO:0000313" key="12">
    <source>
        <dbReference type="Proteomes" id="UP000287872"/>
    </source>
</evidence>
<keyword evidence="5" id="KW-0378">Hydrolase</keyword>
<dbReference type="EMBL" id="BHYK01000046">
    <property type="protein sequence ID" value="GCD12925.1"/>
    <property type="molecule type" value="Genomic_DNA"/>
</dbReference>
<evidence type="ECO:0000313" key="11">
    <source>
        <dbReference type="EMBL" id="GCD12925.1"/>
    </source>
</evidence>
<dbReference type="InterPro" id="IPR036365">
    <property type="entry name" value="PGBD-like_sf"/>
</dbReference>
<evidence type="ECO:0000256" key="1">
    <source>
        <dbReference type="ARBA" id="ARBA00007010"/>
    </source>
</evidence>
<dbReference type="InterPro" id="IPR036366">
    <property type="entry name" value="PGBDSf"/>
</dbReference>
<name>A0A401UTQ0_9CLOT</name>
<evidence type="ECO:0000256" key="5">
    <source>
        <dbReference type="ARBA" id="ARBA00022801"/>
    </source>
</evidence>
<dbReference type="Pfam" id="PF07486">
    <property type="entry name" value="Hydrolase_2"/>
    <property type="match status" value="1"/>
</dbReference>
<keyword evidence="7" id="KW-0961">Cell wall biogenesis/degradation</keyword>
<keyword evidence="6" id="KW-0749">Sporulation</keyword>
<sequence>MKINKHLLKRCSAVIMAILIAYFASEAYFNISSMKVMAQVYKYGARGQQVKQIQTKLKQWGYHNDSVDGIYGYNTYLSVKSFQISNGLKGDGIAGSQTLAAMGINPSKEASSETASGQNVTNNKDVDLMARLINGEARGEPYEGQVAVGATILNRTRDARFPSTIAGVIYQPGAFTAIVDGQINAKIEESSIRAARDAINGWDPSGGAVFYFNPATSTNKWIWSRPLIKIIGKHRFCS</sequence>
<evidence type="ECO:0000259" key="9">
    <source>
        <dbReference type="Pfam" id="PF01471"/>
    </source>
</evidence>
<dbReference type="Gene3D" id="6.20.240.60">
    <property type="match status" value="1"/>
</dbReference>
<comment type="similarity">
    <text evidence="1">Belongs to the SleB family.</text>
</comment>